<proteinExistence type="predicted"/>
<keyword evidence="1" id="KW-0472">Membrane</keyword>
<evidence type="ECO:0000313" key="2">
    <source>
        <dbReference type="EMBL" id="AMD00001.1"/>
    </source>
</evidence>
<evidence type="ECO:0008006" key="4">
    <source>
        <dbReference type="Google" id="ProtNLM"/>
    </source>
</evidence>
<keyword evidence="1" id="KW-0812">Transmembrane</keyword>
<accession>A0A0X8HCB4</accession>
<dbReference type="PATRIC" id="fig|507626.3.peg.913"/>
<name>A0A0X8HCB4_9GAMM</name>
<protein>
    <recommendedName>
        <fullName evidence="4">Toxin CptA</fullName>
    </recommendedName>
</protein>
<sequence>MPRTPITIRVVPSRLARWVHALLALMLMAMLVGFGNAWLAGLGLAWMLLVAWRLEHGRVCGRLNIVPEGKSGCRWNWWPEAGVERHDVALRCRYLGPWLIALEIDGRSLWLWPDSSSPEALRQLRRWLVLSA</sequence>
<keyword evidence="1" id="KW-1133">Transmembrane helix</keyword>
<reference evidence="2 3" key="1">
    <citation type="journal article" date="2016" name="Genome Announc.">
        <title>Draft Genome Sequence of 'Halomonas chromatireducens' Strain AGD 8-3, a Haloalkaliphilic Chromate- and Selenite-Reducing Gammaproteobacterium.</title>
        <authorList>
            <person name="Sharko F.S."/>
            <person name="Shapovalova A.A."/>
            <person name="Tsygankova S.V."/>
            <person name="Komova A.V."/>
            <person name="Boulygina E.S."/>
            <person name="Teslyuk A.B."/>
            <person name="Gotovtsev P.M."/>
            <person name="Namsaraev Z.B."/>
            <person name="Khijniak T.V."/>
            <person name="Nedoluzhko A.V."/>
            <person name="Vasilov R.G."/>
        </authorList>
    </citation>
    <scope>NUCLEOTIDE SEQUENCE [LARGE SCALE GENOMIC DNA]</scope>
    <source>
        <strain evidence="2 3">AGD 8-3</strain>
    </source>
</reference>
<dbReference type="STRING" id="507626.LOKO_00919"/>
<dbReference type="EMBL" id="CP014226">
    <property type="protein sequence ID" value="AMD00001.1"/>
    <property type="molecule type" value="Genomic_DNA"/>
</dbReference>
<dbReference type="Proteomes" id="UP000063387">
    <property type="component" value="Chromosome"/>
</dbReference>
<feature type="transmembrane region" description="Helical" evidence="1">
    <location>
        <begin position="21"/>
        <end position="52"/>
    </location>
</feature>
<evidence type="ECO:0000313" key="3">
    <source>
        <dbReference type="Proteomes" id="UP000063387"/>
    </source>
</evidence>
<dbReference type="AlphaFoldDB" id="A0A0X8HCB4"/>
<reference evidence="2 3" key="2">
    <citation type="submission" date="2016-02" db="EMBL/GenBank/DDBJ databases">
        <authorList>
            <person name="Wen L."/>
            <person name="He K."/>
            <person name="Yang H."/>
        </authorList>
    </citation>
    <scope>NUCLEOTIDE SEQUENCE [LARGE SCALE GENOMIC DNA]</scope>
    <source>
        <strain evidence="2 3">AGD 8-3</strain>
    </source>
</reference>
<evidence type="ECO:0000256" key="1">
    <source>
        <dbReference type="SAM" id="Phobius"/>
    </source>
</evidence>
<organism evidence="2 3">
    <name type="scientific">Halomonas chromatireducens</name>
    <dbReference type="NCBI Taxonomy" id="507626"/>
    <lineage>
        <taxon>Bacteria</taxon>
        <taxon>Pseudomonadati</taxon>
        <taxon>Pseudomonadota</taxon>
        <taxon>Gammaproteobacteria</taxon>
        <taxon>Oceanospirillales</taxon>
        <taxon>Halomonadaceae</taxon>
        <taxon>Halomonas</taxon>
    </lineage>
</organism>
<dbReference type="KEGG" id="hco:LOKO_00919"/>
<gene>
    <name evidence="2" type="ORF">LOKO_00919</name>
</gene>
<keyword evidence="3" id="KW-1185">Reference proteome</keyword>